<evidence type="ECO:0000313" key="2">
    <source>
        <dbReference type="EMBL" id="KUJ07785.1"/>
    </source>
</evidence>
<evidence type="ECO:0000313" key="3">
    <source>
        <dbReference type="Proteomes" id="UP000070700"/>
    </source>
</evidence>
<dbReference type="InterPro" id="IPR002018">
    <property type="entry name" value="CarbesteraseB"/>
</dbReference>
<gene>
    <name evidence="2" type="ORF">LY89DRAFT_742555</name>
</gene>
<protein>
    <submittedName>
        <fullName evidence="2">Alpha/beta-hydrolase</fullName>
    </submittedName>
</protein>
<feature type="domain" description="Carboxylesterase type B" evidence="1">
    <location>
        <begin position="18"/>
        <end position="531"/>
    </location>
</feature>
<dbReference type="Pfam" id="PF00135">
    <property type="entry name" value="COesterase"/>
    <property type="match status" value="1"/>
</dbReference>
<dbReference type="SUPFAM" id="SSF53474">
    <property type="entry name" value="alpha/beta-Hydrolases"/>
    <property type="match status" value="1"/>
</dbReference>
<dbReference type="Gene3D" id="3.40.50.1820">
    <property type="entry name" value="alpha/beta hydrolase"/>
    <property type="match status" value="1"/>
</dbReference>
<dbReference type="PANTHER" id="PTHR11559">
    <property type="entry name" value="CARBOXYLESTERASE"/>
    <property type="match status" value="1"/>
</dbReference>
<dbReference type="AlphaFoldDB" id="A0A132B5U6"/>
<dbReference type="STRING" id="149040.A0A132B5U6"/>
<dbReference type="ESTHER" id="9helo-a0a132b5u6">
    <property type="family name" value="Fungal_carboxylesterase_lipase"/>
</dbReference>
<dbReference type="InParanoid" id="A0A132B5U6"/>
<dbReference type="RefSeq" id="XP_018062140.1">
    <property type="nucleotide sequence ID" value="XM_018220839.1"/>
</dbReference>
<dbReference type="InterPro" id="IPR029058">
    <property type="entry name" value="AB_hydrolase_fold"/>
</dbReference>
<dbReference type="GO" id="GO:0016787">
    <property type="term" value="F:hydrolase activity"/>
    <property type="evidence" value="ECO:0007669"/>
    <property type="project" value="UniProtKB-KW"/>
</dbReference>
<dbReference type="EMBL" id="KQ947438">
    <property type="protein sequence ID" value="KUJ07785.1"/>
    <property type="molecule type" value="Genomic_DNA"/>
</dbReference>
<dbReference type="Proteomes" id="UP000070700">
    <property type="component" value="Unassembled WGS sequence"/>
</dbReference>
<name>A0A132B5U6_MOLSC</name>
<evidence type="ECO:0000259" key="1">
    <source>
        <dbReference type="Pfam" id="PF00135"/>
    </source>
</evidence>
<keyword evidence="2" id="KW-0378">Hydrolase</keyword>
<organism evidence="2 3">
    <name type="scientific">Mollisia scopiformis</name>
    <name type="common">Conifer needle endophyte fungus</name>
    <name type="synonym">Phialocephala scopiformis</name>
    <dbReference type="NCBI Taxonomy" id="149040"/>
    <lineage>
        <taxon>Eukaryota</taxon>
        <taxon>Fungi</taxon>
        <taxon>Dikarya</taxon>
        <taxon>Ascomycota</taxon>
        <taxon>Pezizomycotina</taxon>
        <taxon>Leotiomycetes</taxon>
        <taxon>Helotiales</taxon>
        <taxon>Mollisiaceae</taxon>
        <taxon>Mollisia</taxon>
    </lineage>
</organism>
<proteinExistence type="predicted"/>
<sequence length="578" mass="64942">MTTTSITAKMAEHSTISLTTDIGHLQARVQKCKGVDIVSCLNISFADISYRWAAPILSSVPWDGVRDCTKFGPQCPQAKDPLFPGHHLPVFGNLEQGSYPVQSTTSDEFKCLNLNILAPLENLKKTDAKEKLPVLVWAHGGAYWTGCGSVELYDASNIVARSVTIGSPLIVVTFNYRLGVLGFLHSRELALDAQFQSNVPSEFRSTANLGILDTFRAFEWVKKHIGAFGGYLHNITGMGESAGSAILNMTSVLPHLHLKIPRMILSSSTMFSNHLLPKREAQKWFENICTRIGVTDPCSSVAALRALDVDTLIEKTNFARISFRPILDGMTIPYDPRQVIFDYTLWDDCLEQIVIGHCENESFLRSATHRGMVPPLETTIAGRVPPIGNLRARAMEIYEESKLSNFTWFSGKNDRKATPSALCWLALDSHARYYATTQLLSESFIRSRYPDESKPTYKYIFSWAPQFWPKSWPATHTADILPMFLHRGLSDNELQHAHTFADLLIHFAAKDTEAMFWKPYEAGDGNRKLNQFQRNGSWTVMDEDSGEFGLRKDITDFWRDVVEAALDIGMEGWEGMIR</sequence>
<dbReference type="KEGG" id="psco:LY89DRAFT_742555"/>
<reference evidence="2 3" key="1">
    <citation type="submission" date="2015-10" db="EMBL/GenBank/DDBJ databases">
        <title>Full genome of DAOMC 229536 Phialocephala scopiformis, a fungal endophyte of spruce producing the potent anti-insectan compound rugulosin.</title>
        <authorList>
            <consortium name="DOE Joint Genome Institute"/>
            <person name="Walker A.K."/>
            <person name="Frasz S.L."/>
            <person name="Seifert K.A."/>
            <person name="Miller J.D."/>
            <person name="Mondo S.J."/>
            <person name="Labutti K."/>
            <person name="Lipzen A."/>
            <person name="Dockter R."/>
            <person name="Kennedy M."/>
            <person name="Grigoriev I.V."/>
            <person name="Spatafora J.W."/>
        </authorList>
    </citation>
    <scope>NUCLEOTIDE SEQUENCE [LARGE SCALE GENOMIC DNA]</scope>
    <source>
        <strain evidence="2 3">CBS 120377</strain>
    </source>
</reference>
<accession>A0A132B5U6</accession>
<dbReference type="InterPro" id="IPR050309">
    <property type="entry name" value="Type-B_Carboxylest/Lipase"/>
</dbReference>
<keyword evidence="3" id="KW-1185">Reference proteome</keyword>
<dbReference type="OrthoDB" id="3200163at2759"/>
<dbReference type="GeneID" id="28830565"/>